<sequence length="112" mass="11926">MHPAPPLVATPLRCRPPSEGPPNGMGTKGSEGCTSHSSPDTTTSLEADGDTDSSSRLHIPPSNAIQGEESLKENGGSGGNTTRHMIYWHHQQGEHRWSRGAGRVHSPNHDTT</sequence>
<keyword evidence="3" id="KW-1185">Reference proteome</keyword>
<dbReference type="EMBL" id="CM029044">
    <property type="protein sequence ID" value="KAG2604791.1"/>
    <property type="molecule type" value="Genomic_DNA"/>
</dbReference>
<reference evidence="2" key="1">
    <citation type="submission" date="2020-05" db="EMBL/GenBank/DDBJ databases">
        <title>WGS assembly of Panicum virgatum.</title>
        <authorList>
            <person name="Lovell J.T."/>
            <person name="Jenkins J."/>
            <person name="Shu S."/>
            <person name="Juenger T.E."/>
            <person name="Schmutz J."/>
        </authorList>
    </citation>
    <scope>NUCLEOTIDE SEQUENCE</scope>
    <source>
        <strain evidence="2">AP13</strain>
    </source>
</reference>
<evidence type="ECO:0000256" key="1">
    <source>
        <dbReference type="SAM" id="MobiDB-lite"/>
    </source>
</evidence>
<evidence type="ECO:0000313" key="2">
    <source>
        <dbReference type="EMBL" id="KAG2604791.1"/>
    </source>
</evidence>
<proteinExistence type="predicted"/>
<dbReference type="Proteomes" id="UP000823388">
    <property type="component" value="Chromosome 4N"/>
</dbReference>
<protein>
    <submittedName>
        <fullName evidence="2">Uncharacterized protein</fullName>
    </submittedName>
</protein>
<gene>
    <name evidence="2" type="ORF">PVAP13_4NG071100</name>
</gene>
<name>A0A8T0T0Y3_PANVG</name>
<feature type="compositionally biased region" description="Polar residues" evidence="1">
    <location>
        <begin position="32"/>
        <end position="45"/>
    </location>
</feature>
<accession>A0A8T0T0Y3</accession>
<organism evidence="2 3">
    <name type="scientific">Panicum virgatum</name>
    <name type="common">Blackwell switchgrass</name>
    <dbReference type="NCBI Taxonomy" id="38727"/>
    <lineage>
        <taxon>Eukaryota</taxon>
        <taxon>Viridiplantae</taxon>
        <taxon>Streptophyta</taxon>
        <taxon>Embryophyta</taxon>
        <taxon>Tracheophyta</taxon>
        <taxon>Spermatophyta</taxon>
        <taxon>Magnoliopsida</taxon>
        <taxon>Liliopsida</taxon>
        <taxon>Poales</taxon>
        <taxon>Poaceae</taxon>
        <taxon>PACMAD clade</taxon>
        <taxon>Panicoideae</taxon>
        <taxon>Panicodae</taxon>
        <taxon>Paniceae</taxon>
        <taxon>Panicinae</taxon>
        <taxon>Panicum</taxon>
        <taxon>Panicum sect. Hiantes</taxon>
    </lineage>
</organism>
<dbReference type="AlphaFoldDB" id="A0A8T0T0Y3"/>
<feature type="region of interest" description="Disordered" evidence="1">
    <location>
        <begin position="1"/>
        <end position="112"/>
    </location>
</feature>
<comment type="caution">
    <text evidence="2">The sequence shown here is derived from an EMBL/GenBank/DDBJ whole genome shotgun (WGS) entry which is preliminary data.</text>
</comment>
<evidence type="ECO:0000313" key="3">
    <source>
        <dbReference type="Proteomes" id="UP000823388"/>
    </source>
</evidence>